<keyword evidence="2" id="KW-1185">Reference proteome</keyword>
<dbReference type="EMBL" id="VSRR010124624">
    <property type="protein sequence ID" value="MPD00837.1"/>
    <property type="molecule type" value="Genomic_DNA"/>
</dbReference>
<organism evidence="1 2">
    <name type="scientific">Portunus trituberculatus</name>
    <name type="common">Swimming crab</name>
    <name type="synonym">Neptunus trituberculatus</name>
    <dbReference type="NCBI Taxonomy" id="210409"/>
    <lineage>
        <taxon>Eukaryota</taxon>
        <taxon>Metazoa</taxon>
        <taxon>Ecdysozoa</taxon>
        <taxon>Arthropoda</taxon>
        <taxon>Crustacea</taxon>
        <taxon>Multicrustacea</taxon>
        <taxon>Malacostraca</taxon>
        <taxon>Eumalacostraca</taxon>
        <taxon>Eucarida</taxon>
        <taxon>Decapoda</taxon>
        <taxon>Pleocyemata</taxon>
        <taxon>Brachyura</taxon>
        <taxon>Eubrachyura</taxon>
        <taxon>Portunoidea</taxon>
        <taxon>Portunidae</taxon>
        <taxon>Portuninae</taxon>
        <taxon>Portunus</taxon>
    </lineage>
</organism>
<evidence type="ECO:0000313" key="2">
    <source>
        <dbReference type="Proteomes" id="UP000324222"/>
    </source>
</evidence>
<comment type="caution">
    <text evidence="1">The sequence shown here is derived from an EMBL/GenBank/DDBJ whole genome shotgun (WGS) entry which is preliminary data.</text>
</comment>
<dbReference type="AlphaFoldDB" id="A0A5B7K2R5"/>
<dbReference type="Proteomes" id="UP000324222">
    <property type="component" value="Unassembled WGS sequence"/>
</dbReference>
<reference evidence="1 2" key="1">
    <citation type="submission" date="2019-05" db="EMBL/GenBank/DDBJ databases">
        <title>Another draft genome of Portunus trituberculatus and its Hox gene families provides insights of decapod evolution.</title>
        <authorList>
            <person name="Jeong J.-H."/>
            <person name="Song I."/>
            <person name="Kim S."/>
            <person name="Choi T."/>
            <person name="Kim D."/>
            <person name="Ryu S."/>
            <person name="Kim W."/>
        </authorList>
    </citation>
    <scope>NUCLEOTIDE SEQUENCE [LARGE SCALE GENOMIC DNA]</scope>
    <source>
        <tissue evidence="1">Muscle</tissue>
    </source>
</reference>
<name>A0A5B7K2R5_PORTR</name>
<protein>
    <submittedName>
        <fullName evidence="1">Uncharacterized protein</fullName>
    </submittedName>
</protein>
<accession>A0A5B7K2R5</accession>
<gene>
    <name evidence="1" type="ORF">E2C01_096338</name>
</gene>
<evidence type="ECO:0000313" key="1">
    <source>
        <dbReference type="EMBL" id="MPD00837.1"/>
    </source>
</evidence>
<proteinExistence type="predicted"/>
<sequence>MGWVGVARVWVELVWVGWVWCAEGRRGAGVWAWVCLGRAVAAVVRHRLVEGGKKSTFEKEAN</sequence>